<accession>A0AAN9I5K5</accession>
<evidence type="ECO:0000313" key="2">
    <source>
        <dbReference type="Proteomes" id="UP001372338"/>
    </source>
</evidence>
<sequence length="76" mass="8290">MQIMKDIAAFFSIVSGCGQRSNIVGKIVEIVGLATIHSEIGSAHQLLDKMPVKLNVVYSENKERRNKNGNATFLTG</sequence>
<proteinExistence type="predicted"/>
<gene>
    <name evidence="1" type="ORF">RIF29_27435</name>
</gene>
<reference evidence="1 2" key="1">
    <citation type="submission" date="2024-01" db="EMBL/GenBank/DDBJ databases">
        <title>The genomes of 5 underutilized Papilionoideae crops provide insights into root nodulation and disease resistanc.</title>
        <authorList>
            <person name="Yuan L."/>
        </authorList>
    </citation>
    <scope>NUCLEOTIDE SEQUENCE [LARGE SCALE GENOMIC DNA]</scope>
    <source>
        <strain evidence="1">ZHUSHIDOU_FW_LH</strain>
        <tissue evidence="1">Leaf</tissue>
    </source>
</reference>
<dbReference type="AlphaFoldDB" id="A0AAN9I5K5"/>
<dbReference type="EMBL" id="JAYWIO010000005">
    <property type="protein sequence ID" value="KAK7261131.1"/>
    <property type="molecule type" value="Genomic_DNA"/>
</dbReference>
<dbReference type="Proteomes" id="UP001372338">
    <property type="component" value="Unassembled WGS sequence"/>
</dbReference>
<comment type="caution">
    <text evidence="1">The sequence shown here is derived from an EMBL/GenBank/DDBJ whole genome shotgun (WGS) entry which is preliminary data.</text>
</comment>
<evidence type="ECO:0000313" key="1">
    <source>
        <dbReference type="EMBL" id="KAK7261131.1"/>
    </source>
</evidence>
<organism evidence="1 2">
    <name type="scientific">Crotalaria pallida</name>
    <name type="common">Smooth rattlebox</name>
    <name type="synonym">Crotalaria striata</name>
    <dbReference type="NCBI Taxonomy" id="3830"/>
    <lineage>
        <taxon>Eukaryota</taxon>
        <taxon>Viridiplantae</taxon>
        <taxon>Streptophyta</taxon>
        <taxon>Embryophyta</taxon>
        <taxon>Tracheophyta</taxon>
        <taxon>Spermatophyta</taxon>
        <taxon>Magnoliopsida</taxon>
        <taxon>eudicotyledons</taxon>
        <taxon>Gunneridae</taxon>
        <taxon>Pentapetalae</taxon>
        <taxon>rosids</taxon>
        <taxon>fabids</taxon>
        <taxon>Fabales</taxon>
        <taxon>Fabaceae</taxon>
        <taxon>Papilionoideae</taxon>
        <taxon>50 kb inversion clade</taxon>
        <taxon>genistoids sensu lato</taxon>
        <taxon>core genistoids</taxon>
        <taxon>Crotalarieae</taxon>
        <taxon>Crotalaria</taxon>
    </lineage>
</organism>
<dbReference type="PROSITE" id="PS51257">
    <property type="entry name" value="PROKAR_LIPOPROTEIN"/>
    <property type="match status" value="1"/>
</dbReference>
<keyword evidence="2" id="KW-1185">Reference proteome</keyword>
<protein>
    <submittedName>
        <fullName evidence="1">Uncharacterized protein</fullName>
    </submittedName>
</protein>
<name>A0AAN9I5K5_CROPI</name>